<accession>A0A8J2IHH5</accession>
<evidence type="ECO:0000313" key="2">
    <source>
        <dbReference type="Proteomes" id="UP000693738"/>
    </source>
</evidence>
<dbReference type="AlphaFoldDB" id="A0A8J2IHH5"/>
<sequence length="438" mass="49994">MRSPTPGSNHLLLMPNEILRLCFEQVAQLDRELAIGYEYYDSRYKSANIDSKEHTRFGLHQGQSNVEGQYALALTCRRFHDFVMPILYTTVRLDAHEFRQNWAYQRALFFRTIDNPSLELHVKDLTINWDFECVGSDAIRFLARFPNLERLSVWKMKLESGMMDGPLPYEEEMGTSSLTDISFKLLFARPGEIKPLLEWPRNLHSFDFGHMSFDDYDLDEPEAWNYAKLTNALELHRESLRVLKIGYLPGHAFGMDTFSTRAFPQLHTLSLNMMGKLPSPTALRNWLSPSLHTLILDFHGDSQCGPFSTFGAAETANMMRVGSWARRTKASGSGEKLKRIGIRVFADDSEELGDVIGEERKCIHESKSKRPLVKALECLEHHGFQSFWIGASGVEHTHQNIRGFCSVKPEKAVVLVGVKFMSKASTLSRLHAAAFIVW</sequence>
<name>A0A8J2IHH5_FUSEQ</name>
<proteinExistence type="predicted"/>
<evidence type="ECO:0000313" key="1">
    <source>
        <dbReference type="EMBL" id="CAG7557381.1"/>
    </source>
</evidence>
<organism evidence="1 2">
    <name type="scientific">Fusarium equiseti</name>
    <name type="common">Fusarium scirpi</name>
    <dbReference type="NCBI Taxonomy" id="61235"/>
    <lineage>
        <taxon>Eukaryota</taxon>
        <taxon>Fungi</taxon>
        <taxon>Dikarya</taxon>
        <taxon>Ascomycota</taxon>
        <taxon>Pezizomycotina</taxon>
        <taxon>Sordariomycetes</taxon>
        <taxon>Hypocreomycetidae</taxon>
        <taxon>Hypocreales</taxon>
        <taxon>Nectriaceae</taxon>
        <taxon>Fusarium</taxon>
        <taxon>Fusarium incarnatum-equiseti species complex</taxon>
    </lineage>
</organism>
<dbReference type="Proteomes" id="UP000693738">
    <property type="component" value="Unassembled WGS sequence"/>
</dbReference>
<reference evidence="1" key="1">
    <citation type="submission" date="2021-05" db="EMBL/GenBank/DDBJ databases">
        <authorList>
            <person name="Khan N."/>
        </authorList>
    </citation>
    <scope>NUCLEOTIDE SEQUENCE</scope>
</reference>
<dbReference type="EMBL" id="CAJSTJ010000119">
    <property type="protein sequence ID" value="CAG7557381.1"/>
    <property type="molecule type" value="Genomic_DNA"/>
</dbReference>
<evidence type="ECO:0008006" key="3">
    <source>
        <dbReference type="Google" id="ProtNLM"/>
    </source>
</evidence>
<comment type="caution">
    <text evidence="1">The sequence shown here is derived from an EMBL/GenBank/DDBJ whole genome shotgun (WGS) entry which is preliminary data.</text>
</comment>
<protein>
    <recommendedName>
        <fullName evidence="3">F-box domain-containing protein</fullName>
    </recommendedName>
</protein>
<gene>
    <name evidence="1" type="ORF">FEQUK3_LOCUS3098</name>
</gene>